<dbReference type="GO" id="GO:0032299">
    <property type="term" value="C:ribonuclease H2 complex"/>
    <property type="evidence" value="ECO:0007669"/>
    <property type="project" value="InterPro"/>
</dbReference>
<evidence type="ECO:0000313" key="2">
    <source>
        <dbReference type="Proteomes" id="UP000492820"/>
    </source>
</evidence>
<dbReference type="AlphaFoldDB" id="A0A068WZB2"/>
<sequence length="213" mass="23520">MNVIFLFIPSLLKMDKFTTLDVLIRSECAPGYPDYFPDSTFDKLCTICESKVTCGLKVLRLSEEKLMDWLNDAVNRIFEAAHGISDYRQMPQLRAILASSSDAAAASGELDNSALKKLAFQIVADKLPYQLVDKLLSSLGLVSLPAADKENDHTEENDGLNALRPAINYGNPTEDYLNNVTTAKPIMAKSAAQTKRLKMAKGTRSITSFFCKT</sequence>
<evidence type="ECO:0000313" key="1">
    <source>
        <dbReference type="EMBL" id="CDS23810.1"/>
    </source>
</evidence>
<dbReference type="Gene3D" id="1.10.20.120">
    <property type="match status" value="1"/>
</dbReference>
<accession>A0A068WZB2</accession>
<dbReference type="Proteomes" id="UP000492820">
    <property type="component" value="Unassembled WGS sequence"/>
</dbReference>
<proteinExistence type="predicted"/>
<reference evidence="1 2" key="1">
    <citation type="journal article" date="2013" name="Nature">
        <title>The genomes of four tapeworm species reveal adaptations to parasitism.</title>
        <authorList>
            <person name="Tsai I.J."/>
            <person name="Zarowiecki M."/>
            <person name="Holroyd N."/>
            <person name="Garciarrubio A."/>
            <person name="Sanchez-Flores A."/>
            <person name="Brooks K.L."/>
            <person name="Tracey A."/>
            <person name="Bobes R.J."/>
            <person name="Fragoso G."/>
            <person name="Sciutto E."/>
            <person name="Aslett M."/>
            <person name="Beasley H."/>
            <person name="Bennett H.M."/>
            <person name="Cai J."/>
            <person name="Camicia F."/>
            <person name="Clark R."/>
            <person name="Cucher M."/>
            <person name="De Silva N."/>
            <person name="Day T.A."/>
            <person name="Deplazes P."/>
            <person name="Estrada K."/>
            <person name="Fernandez C."/>
            <person name="Holland P.W."/>
            <person name="Hou J."/>
            <person name="Hu S."/>
            <person name="Huckvale T."/>
            <person name="Hung S.S."/>
            <person name="Kamenetzky L."/>
            <person name="Keane J.A."/>
            <person name="Kiss F."/>
            <person name="Koziol U."/>
            <person name="Lambert O."/>
            <person name="Liu K."/>
            <person name="Luo X."/>
            <person name="Luo Y."/>
            <person name="Macchiaroli N."/>
            <person name="Nichol S."/>
            <person name="Paps J."/>
            <person name="Parkinson J."/>
            <person name="Pouchkina-Stantcheva N."/>
            <person name="Riddiford N."/>
            <person name="Rosenzvit M."/>
            <person name="Salinas G."/>
            <person name="Wasmuth J.D."/>
            <person name="Zamanian M."/>
            <person name="Zheng Y."/>
            <person name="Cai X."/>
            <person name="Soberon X."/>
            <person name="Olson P.D."/>
            <person name="Laclette J.P."/>
            <person name="Brehm K."/>
            <person name="Berriman M."/>
            <person name="Garciarrubio A."/>
            <person name="Bobes R.J."/>
            <person name="Fragoso G."/>
            <person name="Sanchez-Flores A."/>
            <person name="Estrada K."/>
            <person name="Cevallos M.A."/>
            <person name="Morett E."/>
            <person name="Gonzalez V."/>
            <person name="Portillo T."/>
            <person name="Ochoa-Leyva A."/>
            <person name="Jose M.V."/>
            <person name="Sciutto E."/>
            <person name="Landa A."/>
            <person name="Jimenez L."/>
            <person name="Valdes V."/>
            <person name="Carrero J.C."/>
            <person name="Larralde C."/>
            <person name="Morales-Montor J."/>
            <person name="Limon-Lason J."/>
            <person name="Soberon X."/>
            <person name="Laclette J.P."/>
        </authorList>
    </citation>
    <scope>NUCLEOTIDE SEQUENCE [LARGE SCALE GENOMIC DNA]</scope>
</reference>
<gene>
    <name evidence="1" type="ORF">EgrG_000413700</name>
</gene>
<dbReference type="PANTHER" id="PTHR13383">
    <property type="entry name" value="RIBONUCLEASE H2 SUBUNIT B"/>
    <property type="match status" value="1"/>
</dbReference>
<dbReference type="PANTHER" id="PTHR13383:SF11">
    <property type="entry name" value="RIBONUCLEASE H2 SUBUNIT B"/>
    <property type="match status" value="1"/>
</dbReference>
<dbReference type="EMBL" id="LK028594">
    <property type="protein sequence ID" value="CDS23810.1"/>
    <property type="molecule type" value="Genomic_DNA"/>
</dbReference>
<reference evidence="1" key="2">
    <citation type="submission" date="2014-06" db="EMBL/GenBank/DDBJ databases">
        <authorList>
            <person name="Aslett M."/>
        </authorList>
    </citation>
    <scope>NUCLEOTIDE SEQUENCE</scope>
</reference>
<reference evidence="3" key="3">
    <citation type="submission" date="2020-10" db="UniProtKB">
        <authorList>
            <consortium name="WormBaseParasite"/>
        </authorList>
    </citation>
    <scope>IDENTIFICATION</scope>
</reference>
<name>A0A068WZB2_ECHGR</name>
<dbReference type="GO" id="GO:0005654">
    <property type="term" value="C:nucleoplasm"/>
    <property type="evidence" value="ECO:0007669"/>
    <property type="project" value="TreeGrafter"/>
</dbReference>
<dbReference type="GO" id="GO:0006401">
    <property type="term" value="P:RNA catabolic process"/>
    <property type="evidence" value="ECO:0007669"/>
    <property type="project" value="TreeGrafter"/>
</dbReference>
<dbReference type="InterPro" id="IPR040456">
    <property type="entry name" value="RNase_H2_suB"/>
</dbReference>
<evidence type="ECO:0000313" key="3">
    <source>
        <dbReference type="WBParaSite" id="EgrG_000413700"/>
    </source>
</evidence>
<organism evidence="1">
    <name type="scientific">Echinococcus granulosus</name>
    <name type="common">Hydatid tapeworm</name>
    <dbReference type="NCBI Taxonomy" id="6210"/>
    <lineage>
        <taxon>Eukaryota</taxon>
        <taxon>Metazoa</taxon>
        <taxon>Spiralia</taxon>
        <taxon>Lophotrochozoa</taxon>
        <taxon>Platyhelminthes</taxon>
        <taxon>Cestoda</taxon>
        <taxon>Eucestoda</taxon>
        <taxon>Cyclophyllidea</taxon>
        <taxon>Taeniidae</taxon>
        <taxon>Echinococcus</taxon>
        <taxon>Echinococcus granulosus group</taxon>
    </lineage>
</organism>
<protein>
    <submittedName>
        <fullName evidence="1 3">RNase_H2-Ydr279 domain containing protein</fullName>
    </submittedName>
</protein>
<dbReference type="WBParaSite" id="EgrG_000413700">
    <property type="protein sequence ID" value="EgrG_000413700"/>
    <property type="gene ID" value="EgrG_000413700"/>
</dbReference>